<protein>
    <submittedName>
        <fullName evidence="1">Diiron oxygenase</fullName>
    </submittedName>
</protein>
<dbReference type="InterPro" id="IPR025859">
    <property type="entry name" value="AurF/CmlI"/>
</dbReference>
<accession>A0ABX8SGJ9</accession>
<organism evidence="1 2">
    <name type="scientific">Skermania pinensis</name>
    <dbReference type="NCBI Taxonomy" id="39122"/>
    <lineage>
        <taxon>Bacteria</taxon>
        <taxon>Bacillati</taxon>
        <taxon>Actinomycetota</taxon>
        <taxon>Actinomycetes</taxon>
        <taxon>Mycobacteriales</taxon>
        <taxon>Gordoniaceae</taxon>
        <taxon>Skermania</taxon>
    </lineage>
</organism>
<dbReference type="RefSeq" id="WP_066473301.1">
    <property type="nucleotide sequence ID" value="NZ_CBCRUZ010000013.1"/>
</dbReference>
<proteinExistence type="predicted"/>
<sequence>MTMLDEAGSVAGSVDAGTGETYEELLARLVEGSRHRSFDPYRDIDWDAPEFQVRPNDPRWILPDADPLGRHPWYRALPQDRQIAIGMYRQANVAKVGLLFEQVLIRGFMTYLSTLPNGSPEFGYATHEVIEECNHTLMFQELVNRSGVDVPGFGPVMRRLAPLLGVAAWPMPSVFFMGVLGGEEPIDHIQKTYLRSDTTDYHPIIKNVMRIHVAEEARHISFAHEFLRRHVPENGPVGRFLLSLAYPVIMRVLCDVIVIPPREFFTEFDIPDSVRKELFWNSPDSRATLAGYFADVRMLGAELGLMNPVAELLWRGLRIAGRPARFRSEPERTPLVLAS</sequence>
<keyword evidence="2" id="KW-1185">Reference proteome</keyword>
<name>A0ABX8SGJ9_9ACTN</name>
<evidence type="ECO:0000313" key="1">
    <source>
        <dbReference type="EMBL" id="QXQ15740.1"/>
    </source>
</evidence>
<dbReference type="Proteomes" id="UP000887023">
    <property type="component" value="Chromosome"/>
</dbReference>
<dbReference type="Gene3D" id="1.10.620.20">
    <property type="entry name" value="Ribonucleotide Reductase, subunit A"/>
    <property type="match status" value="1"/>
</dbReference>
<dbReference type="SUPFAM" id="SSF47240">
    <property type="entry name" value="Ferritin-like"/>
    <property type="match status" value="1"/>
</dbReference>
<dbReference type="InterPro" id="IPR012348">
    <property type="entry name" value="RNR-like"/>
</dbReference>
<evidence type="ECO:0000313" key="2">
    <source>
        <dbReference type="Proteomes" id="UP000887023"/>
    </source>
</evidence>
<dbReference type="Pfam" id="PF11583">
    <property type="entry name" value="AurF"/>
    <property type="match status" value="1"/>
</dbReference>
<dbReference type="InterPro" id="IPR009078">
    <property type="entry name" value="Ferritin-like_SF"/>
</dbReference>
<gene>
    <name evidence="1" type="ORF">KV203_07205</name>
</gene>
<reference evidence="1" key="1">
    <citation type="submission" date="2021-07" db="EMBL/GenBank/DDBJ databases">
        <title>Candidatus Kaistella beijingensis sp. nov. isolated from a municipal wastewater treatment plant is involved in sludge foaming.</title>
        <authorList>
            <person name="Song Y."/>
            <person name="Liu S.-J."/>
        </authorList>
    </citation>
    <scope>NUCLEOTIDE SEQUENCE</scope>
    <source>
        <strain evidence="1">DSM 43998</strain>
    </source>
</reference>
<dbReference type="EMBL" id="CP079105">
    <property type="protein sequence ID" value="QXQ15740.1"/>
    <property type="molecule type" value="Genomic_DNA"/>
</dbReference>